<feature type="transmembrane region" description="Helical" evidence="2">
    <location>
        <begin position="113"/>
        <end position="138"/>
    </location>
</feature>
<feature type="transmembrane region" description="Helical" evidence="2">
    <location>
        <begin position="77"/>
        <end position="101"/>
    </location>
</feature>
<keyword evidence="4" id="KW-1185">Reference proteome</keyword>
<evidence type="ECO:0000313" key="3">
    <source>
        <dbReference type="EMBL" id="QSZ28959.1"/>
    </source>
</evidence>
<proteinExistence type="predicted"/>
<gene>
    <name evidence="3" type="ORF">DSL72_003466</name>
</gene>
<feature type="compositionally biased region" description="Basic and acidic residues" evidence="1">
    <location>
        <begin position="51"/>
        <end position="66"/>
    </location>
</feature>
<feature type="region of interest" description="Disordered" evidence="1">
    <location>
        <begin position="41"/>
        <end position="66"/>
    </location>
</feature>
<keyword evidence="2" id="KW-1133">Transmembrane helix</keyword>
<reference evidence="3" key="1">
    <citation type="submission" date="2020-10" db="EMBL/GenBank/DDBJ databases">
        <title>Genome Sequence of Monilinia vaccinii-corymbosi Sheds Light on Mummy Berry Disease Infection of Blueberry and Mating Type.</title>
        <authorList>
            <person name="Yow A.G."/>
            <person name="Zhang Y."/>
            <person name="Bansal K."/>
            <person name="Eacker S.M."/>
            <person name="Sullivan S."/>
            <person name="Liachko I."/>
            <person name="Cubeta M.A."/>
            <person name="Rollins J.A."/>
            <person name="Ashrafi H."/>
        </authorList>
    </citation>
    <scope>NUCLEOTIDE SEQUENCE</scope>
    <source>
        <strain evidence="3">RL-1</strain>
    </source>
</reference>
<accession>A0A8A3P7Y9</accession>
<dbReference type="AlphaFoldDB" id="A0A8A3P7Y9"/>
<evidence type="ECO:0000256" key="1">
    <source>
        <dbReference type="SAM" id="MobiDB-lite"/>
    </source>
</evidence>
<evidence type="ECO:0000256" key="2">
    <source>
        <dbReference type="SAM" id="Phobius"/>
    </source>
</evidence>
<sequence>MKSTHQFLKHHKIRYERYNAIRAIRSEQCLAHGYFMNGLSKSQAHQKRRAPSYDRPRPLSDRLSESKAKQRRTQIQYIFVCFLCLTVFCAVFEVFAAYTLIFCHKLDKGFLYWLFWTLLQVGSPISIFGISVAQLWALTGREALPVKS</sequence>
<organism evidence="3 4">
    <name type="scientific">Monilinia vaccinii-corymbosi</name>
    <dbReference type="NCBI Taxonomy" id="61207"/>
    <lineage>
        <taxon>Eukaryota</taxon>
        <taxon>Fungi</taxon>
        <taxon>Dikarya</taxon>
        <taxon>Ascomycota</taxon>
        <taxon>Pezizomycotina</taxon>
        <taxon>Leotiomycetes</taxon>
        <taxon>Helotiales</taxon>
        <taxon>Sclerotiniaceae</taxon>
        <taxon>Monilinia</taxon>
    </lineage>
</organism>
<evidence type="ECO:0000313" key="4">
    <source>
        <dbReference type="Proteomes" id="UP000672032"/>
    </source>
</evidence>
<dbReference type="EMBL" id="CP063405">
    <property type="protein sequence ID" value="QSZ28959.1"/>
    <property type="molecule type" value="Genomic_DNA"/>
</dbReference>
<name>A0A8A3P7Y9_9HELO</name>
<protein>
    <submittedName>
        <fullName evidence="3">Uncharacterized protein</fullName>
    </submittedName>
</protein>
<keyword evidence="2" id="KW-0472">Membrane</keyword>
<dbReference type="OrthoDB" id="3537340at2759"/>
<keyword evidence="2" id="KW-0812">Transmembrane</keyword>
<dbReference type="Proteomes" id="UP000672032">
    <property type="component" value="Chromosome 1"/>
</dbReference>